<accession>A0A1M5IJV6</accession>
<evidence type="ECO:0000313" key="2">
    <source>
        <dbReference type="Proteomes" id="UP000184112"/>
    </source>
</evidence>
<dbReference type="AlphaFoldDB" id="A0A1M5IJV6"/>
<proteinExistence type="predicted"/>
<dbReference type="Proteomes" id="UP000184112">
    <property type="component" value="Unassembled WGS sequence"/>
</dbReference>
<sequence length="87" mass="10587">MPNEVEEKLKQRELKTLKRFDAAKTQSVLLRSFFEKGFKSYDAFYAIVKNYYPDLSDKRLWDFWHFRILDDEISNKLTIVFEKLKSE</sequence>
<gene>
    <name evidence="1" type="ORF">SAMN05444388_102133</name>
</gene>
<organism evidence="1 2">
    <name type="scientific">Flavobacterium johnsoniae</name>
    <name type="common">Cytophaga johnsonae</name>
    <dbReference type="NCBI Taxonomy" id="986"/>
    <lineage>
        <taxon>Bacteria</taxon>
        <taxon>Pseudomonadati</taxon>
        <taxon>Bacteroidota</taxon>
        <taxon>Flavobacteriia</taxon>
        <taxon>Flavobacteriales</taxon>
        <taxon>Flavobacteriaceae</taxon>
        <taxon>Flavobacterium</taxon>
    </lineage>
</organism>
<reference evidence="1 2" key="1">
    <citation type="submission" date="2016-11" db="EMBL/GenBank/DDBJ databases">
        <authorList>
            <person name="Jaros S."/>
            <person name="Januszkiewicz K."/>
            <person name="Wedrychowicz H."/>
        </authorList>
    </citation>
    <scope>NUCLEOTIDE SEQUENCE [LARGE SCALE GENOMIC DNA]</scope>
    <source>
        <strain evidence="1 2">DSM 6792</strain>
    </source>
</reference>
<protein>
    <submittedName>
        <fullName evidence="1">Uncharacterized protein</fullName>
    </submittedName>
</protein>
<dbReference type="RefSeq" id="WP_073408437.1">
    <property type="nucleotide sequence ID" value="NZ_FQWH01000002.1"/>
</dbReference>
<name>A0A1M5IJV6_FLAJO</name>
<evidence type="ECO:0000313" key="1">
    <source>
        <dbReference type="EMBL" id="SHG28535.1"/>
    </source>
</evidence>
<dbReference type="EMBL" id="FQWH01000002">
    <property type="protein sequence ID" value="SHG28535.1"/>
    <property type="molecule type" value="Genomic_DNA"/>
</dbReference>